<keyword evidence="3" id="KW-1133">Transmembrane helix</keyword>
<dbReference type="GO" id="GO:0015297">
    <property type="term" value="F:antiporter activity"/>
    <property type="evidence" value="ECO:0007669"/>
    <property type="project" value="InterPro"/>
</dbReference>
<dbReference type="AlphaFoldDB" id="A0A1E3H583"/>
<dbReference type="EMBL" id="MCRJ01000043">
    <property type="protein sequence ID" value="ODN70671.1"/>
    <property type="molecule type" value="Genomic_DNA"/>
</dbReference>
<feature type="transmembrane region" description="Helical" evidence="3">
    <location>
        <begin position="345"/>
        <end position="367"/>
    </location>
</feature>
<evidence type="ECO:0000313" key="4">
    <source>
        <dbReference type="EMBL" id="ODN70671.1"/>
    </source>
</evidence>
<evidence type="ECO:0000256" key="3">
    <source>
        <dbReference type="SAM" id="Phobius"/>
    </source>
</evidence>
<feature type="region of interest" description="Disordered" evidence="2">
    <location>
        <begin position="1"/>
        <end position="20"/>
    </location>
</feature>
<dbReference type="Proteomes" id="UP000094622">
    <property type="component" value="Unassembled WGS sequence"/>
</dbReference>
<gene>
    <name evidence="4" type="primary">mdtK_2</name>
    <name evidence="4" type="ORF">A6302_02023</name>
</gene>
<dbReference type="InterPro" id="IPR002528">
    <property type="entry name" value="MATE_fam"/>
</dbReference>
<feature type="transmembrane region" description="Helical" evidence="3">
    <location>
        <begin position="105"/>
        <end position="128"/>
    </location>
</feature>
<dbReference type="GO" id="GO:0042910">
    <property type="term" value="F:xenobiotic transmembrane transporter activity"/>
    <property type="evidence" value="ECO:0007669"/>
    <property type="project" value="InterPro"/>
</dbReference>
<feature type="transmembrane region" description="Helical" evidence="3">
    <location>
        <begin position="276"/>
        <end position="301"/>
    </location>
</feature>
<keyword evidence="3" id="KW-0472">Membrane</keyword>
<sequence length="478" mass="49371">MPDDIPADRPGAPAPAAAPIPPTPFARHVRRTLVLALPIVVSRAGAMLLITTDTLAAGHVGTMELAAIALGLSPQLVLFMVMMGALQVTVMLAATAQGEGRPERIGAVLVTAILHAFVLGLLTIPLAFLSEAFFLGMGQEPQLAAEAGAVAITYVWGVPGFMAFLVTAMVIETAGKPAVATAMILAANALNIGLDALLVNGLFGVFPETGAVMATATTSVLRWGLMLAAFAYVLVLARRRGDPWRLLPALRNIGNQLRTAGGENGRIMRRLGLPMGLAQGVESAAFNTLVMMAGLIAPAVLAAHQATMTAVTLSYMTAVGFAGAAAIRVGNALGARNAADVRRAAWTAIGFGGGTALVSGLLLFTLPRQIAPLLASDPALLGPLADALRVAGVVVIFDSMMGVSLGVLRGVGDAWRPLILQCLAFWLVAIPVAWLCTLRLDLGAAGLQIAILSGVAVSFLLLALRIVDRTRHLPGVAR</sequence>
<dbReference type="NCBIfam" id="TIGR00797">
    <property type="entry name" value="matE"/>
    <property type="match status" value="1"/>
</dbReference>
<evidence type="ECO:0000256" key="1">
    <source>
        <dbReference type="ARBA" id="ARBA00022448"/>
    </source>
</evidence>
<feature type="transmembrane region" description="Helical" evidence="3">
    <location>
        <begin position="33"/>
        <end position="52"/>
    </location>
</feature>
<keyword evidence="5" id="KW-1185">Reference proteome</keyword>
<feature type="transmembrane region" description="Helical" evidence="3">
    <location>
        <begin position="148"/>
        <end position="171"/>
    </location>
</feature>
<feature type="transmembrane region" description="Helical" evidence="3">
    <location>
        <begin position="387"/>
        <end position="411"/>
    </location>
</feature>
<comment type="caution">
    <text evidence="4">The sequence shown here is derived from an EMBL/GenBank/DDBJ whole genome shotgun (WGS) entry which is preliminary data.</text>
</comment>
<dbReference type="PANTHER" id="PTHR43298">
    <property type="entry name" value="MULTIDRUG RESISTANCE PROTEIN NORM-RELATED"/>
    <property type="match status" value="1"/>
</dbReference>
<protein>
    <submittedName>
        <fullName evidence="4">Multidrug resistance protein MdtK</fullName>
    </submittedName>
</protein>
<dbReference type="InterPro" id="IPR050222">
    <property type="entry name" value="MATE_MdtK"/>
</dbReference>
<feature type="transmembrane region" description="Helical" evidence="3">
    <location>
        <begin position="418"/>
        <end position="440"/>
    </location>
</feature>
<organism evidence="4 5">
    <name type="scientific">Methylobrevis pamukkalensis</name>
    <dbReference type="NCBI Taxonomy" id="1439726"/>
    <lineage>
        <taxon>Bacteria</taxon>
        <taxon>Pseudomonadati</taxon>
        <taxon>Pseudomonadota</taxon>
        <taxon>Alphaproteobacteria</taxon>
        <taxon>Hyphomicrobiales</taxon>
        <taxon>Pleomorphomonadaceae</taxon>
        <taxon>Methylobrevis</taxon>
    </lineage>
</organism>
<dbReference type="RefSeq" id="WP_069306754.1">
    <property type="nucleotide sequence ID" value="NZ_MCRJ01000043.1"/>
</dbReference>
<dbReference type="Pfam" id="PF01554">
    <property type="entry name" value="MatE"/>
    <property type="match status" value="2"/>
</dbReference>
<feature type="transmembrane region" description="Helical" evidence="3">
    <location>
        <begin position="313"/>
        <end position="333"/>
    </location>
</feature>
<evidence type="ECO:0000313" key="5">
    <source>
        <dbReference type="Proteomes" id="UP000094622"/>
    </source>
</evidence>
<keyword evidence="3" id="KW-0812">Transmembrane</keyword>
<keyword evidence="1" id="KW-0813">Transport</keyword>
<evidence type="ECO:0000256" key="2">
    <source>
        <dbReference type="SAM" id="MobiDB-lite"/>
    </source>
</evidence>
<feature type="transmembrane region" description="Helical" evidence="3">
    <location>
        <begin position="72"/>
        <end position="93"/>
    </location>
</feature>
<feature type="transmembrane region" description="Helical" evidence="3">
    <location>
        <begin position="446"/>
        <end position="464"/>
    </location>
</feature>
<feature type="transmembrane region" description="Helical" evidence="3">
    <location>
        <begin position="220"/>
        <end position="237"/>
    </location>
</feature>
<proteinExistence type="predicted"/>
<accession>A0A1E3H583</accession>
<dbReference type="GO" id="GO:0005886">
    <property type="term" value="C:plasma membrane"/>
    <property type="evidence" value="ECO:0007669"/>
    <property type="project" value="TreeGrafter"/>
</dbReference>
<feature type="transmembrane region" description="Helical" evidence="3">
    <location>
        <begin position="178"/>
        <end position="200"/>
    </location>
</feature>
<name>A0A1E3H583_9HYPH</name>
<reference evidence="4 5" key="1">
    <citation type="submission" date="2016-07" db="EMBL/GenBank/DDBJ databases">
        <title>Draft Genome Sequence of Methylobrevis pamukkalensis PK2.</title>
        <authorList>
            <person name="Vasilenko O.V."/>
            <person name="Doronina N.V."/>
            <person name="Shmareva M.N."/>
            <person name="Tarlachkov S.V."/>
            <person name="Mustakhimov I."/>
            <person name="Trotsenko Y.A."/>
        </authorList>
    </citation>
    <scope>NUCLEOTIDE SEQUENCE [LARGE SCALE GENOMIC DNA]</scope>
    <source>
        <strain evidence="4 5">PK2</strain>
    </source>
</reference>
<dbReference type="PANTHER" id="PTHR43298:SF2">
    <property type="entry name" value="FMN_FAD EXPORTER YEEO-RELATED"/>
    <property type="match status" value="1"/>
</dbReference>